<dbReference type="EMBL" id="JABANE010000045">
    <property type="protein sequence ID" value="NME69622.1"/>
    <property type="molecule type" value="Genomic_DNA"/>
</dbReference>
<dbReference type="AlphaFoldDB" id="A0A7X9RVT6"/>
<evidence type="ECO:0000256" key="5">
    <source>
        <dbReference type="ARBA" id="ARBA00023277"/>
    </source>
</evidence>
<keyword evidence="5" id="KW-0119">Carbohydrate metabolism</keyword>
<dbReference type="NCBIfam" id="TIGR01182">
    <property type="entry name" value="eda"/>
    <property type="match status" value="1"/>
</dbReference>
<dbReference type="RefSeq" id="WP_169657888.1">
    <property type="nucleotide sequence ID" value="NZ_JABANE010000045.1"/>
</dbReference>
<evidence type="ECO:0000256" key="3">
    <source>
        <dbReference type="ARBA" id="ARBA00011233"/>
    </source>
</evidence>
<dbReference type="GO" id="GO:0016829">
    <property type="term" value="F:lyase activity"/>
    <property type="evidence" value="ECO:0007669"/>
    <property type="project" value="UniProtKB-KW"/>
</dbReference>
<dbReference type="InterPro" id="IPR013785">
    <property type="entry name" value="Aldolase_TIM"/>
</dbReference>
<evidence type="ECO:0000256" key="1">
    <source>
        <dbReference type="ARBA" id="ARBA00004761"/>
    </source>
</evidence>
<comment type="similarity">
    <text evidence="2">Belongs to the KHG/KDPG aldolase family.</text>
</comment>
<evidence type="ECO:0000256" key="4">
    <source>
        <dbReference type="ARBA" id="ARBA00023239"/>
    </source>
</evidence>
<keyword evidence="4" id="KW-0456">Lyase</keyword>
<organism evidence="6 7">
    <name type="scientific">Flammeovirga aprica JL-4</name>
    <dbReference type="NCBI Taxonomy" id="694437"/>
    <lineage>
        <taxon>Bacteria</taxon>
        <taxon>Pseudomonadati</taxon>
        <taxon>Bacteroidota</taxon>
        <taxon>Cytophagia</taxon>
        <taxon>Cytophagales</taxon>
        <taxon>Flammeovirgaceae</taxon>
        <taxon>Flammeovirga</taxon>
    </lineage>
</organism>
<protein>
    <submittedName>
        <fullName evidence="6">Bifunctional 4-hydroxy-2-oxoglutarate aldolase/2-dehydro-3-deoxy-phosphogluconate aldolase</fullName>
    </submittedName>
</protein>
<dbReference type="Pfam" id="PF01081">
    <property type="entry name" value="Aldolase"/>
    <property type="match status" value="1"/>
</dbReference>
<gene>
    <name evidence="6" type="ORF">HHU12_16710</name>
</gene>
<dbReference type="PANTHER" id="PTHR30246:SF1">
    <property type="entry name" value="2-DEHYDRO-3-DEOXY-6-PHOSPHOGALACTONATE ALDOLASE-RELATED"/>
    <property type="match status" value="1"/>
</dbReference>
<accession>A0A7X9RVT6</accession>
<dbReference type="CDD" id="cd00452">
    <property type="entry name" value="KDPG_aldolase"/>
    <property type="match status" value="1"/>
</dbReference>
<proteinExistence type="inferred from homology"/>
<evidence type="ECO:0000313" key="6">
    <source>
        <dbReference type="EMBL" id="NME69622.1"/>
    </source>
</evidence>
<dbReference type="Proteomes" id="UP000576082">
    <property type="component" value="Unassembled WGS sequence"/>
</dbReference>
<comment type="pathway">
    <text evidence="1">Carbohydrate acid metabolism.</text>
</comment>
<keyword evidence="7" id="KW-1185">Reference proteome</keyword>
<comment type="subunit">
    <text evidence="3">Homotrimer.</text>
</comment>
<evidence type="ECO:0000256" key="2">
    <source>
        <dbReference type="ARBA" id="ARBA00006906"/>
    </source>
</evidence>
<dbReference type="Gene3D" id="3.20.20.70">
    <property type="entry name" value="Aldolase class I"/>
    <property type="match status" value="1"/>
</dbReference>
<dbReference type="SUPFAM" id="SSF51569">
    <property type="entry name" value="Aldolase"/>
    <property type="match status" value="1"/>
</dbReference>
<comment type="caution">
    <text evidence="6">The sequence shown here is derived from an EMBL/GenBank/DDBJ whole genome shotgun (WGS) entry which is preliminary data.</text>
</comment>
<sequence length="217" mass="24115">MIDTFSSSAFERAPIMGVLRGVDWDTLKRILPLYEEAGFTTLEITMNTPKAEVLIHNAIQNFPNLNIGAGTVCNVQDLQKAIHAGANFIVTPILNEALFEKCKTSNTPIFPGAFTPSEIYRAWELGAKAVKVFPCSQMGPKYIKDIKAPLDEIPLLPMGGINQDNLFEYFKLGVYGVGMGGSALFTPQLMEEGKEKELLEHFKKLYSKLEQIKTILK</sequence>
<dbReference type="PANTHER" id="PTHR30246">
    <property type="entry name" value="2-KETO-3-DEOXY-6-PHOSPHOGLUCONATE ALDOLASE"/>
    <property type="match status" value="1"/>
</dbReference>
<name>A0A7X9RVT6_9BACT</name>
<reference evidence="6 7" key="1">
    <citation type="submission" date="2020-04" db="EMBL/GenBank/DDBJ databases">
        <title>Flammeovirga sp. SR4, a novel species isolated from seawater.</title>
        <authorList>
            <person name="Wang X."/>
        </authorList>
    </citation>
    <scope>NUCLEOTIDE SEQUENCE [LARGE SCALE GENOMIC DNA]</scope>
    <source>
        <strain evidence="6 7">ATCC 23126</strain>
    </source>
</reference>
<dbReference type="InterPro" id="IPR000887">
    <property type="entry name" value="Aldlse_KDPG_KHG"/>
</dbReference>
<evidence type="ECO:0000313" key="7">
    <source>
        <dbReference type="Proteomes" id="UP000576082"/>
    </source>
</evidence>